<dbReference type="SUPFAM" id="SSF54001">
    <property type="entry name" value="Cysteine proteinases"/>
    <property type="match status" value="1"/>
</dbReference>
<reference evidence="6 7" key="2">
    <citation type="journal article" date="2017" name="Genome Biol.">
        <title>New reference genome sequences of hot pepper reveal the massive evolution of plant disease-resistance genes by retroduplication.</title>
        <authorList>
            <person name="Kim S."/>
            <person name="Park J."/>
            <person name="Yeom S.I."/>
            <person name="Kim Y.M."/>
            <person name="Seo E."/>
            <person name="Kim K.T."/>
            <person name="Kim M.S."/>
            <person name="Lee J.M."/>
            <person name="Cheong K."/>
            <person name="Shin H.S."/>
            <person name="Kim S.B."/>
            <person name="Han K."/>
            <person name="Lee J."/>
            <person name="Park M."/>
            <person name="Lee H.A."/>
            <person name="Lee H.Y."/>
            <person name="Lee Y."/>
            <person name="Oh S."/>
            <person name="Lee J.H."/>
            <person name="Choi E."/>
            <person name="Choi E."/>
            <person name="Lee S.E."/>
            <person name="Jeon J."/>
            <person name="Kim H."/>
            <person name="Choi G."/>
            <person name="Song H."/>
            <person name="Lee J."/>
            <person name="Lee S.C."/>
            <person name="Kwon J.K."/>
            <person name="Lee H.Y."/>
            <person name="Koo N."/>
            <person name="Hong Y."/>
            <person name="Kim R.W."/>
            <person name="Kang W.H."/>
            <person name="Huh J.H."/>
            <person name="Kang B.C."/>
            <person name="Yang T.J."/>
            <person name="Lee Y.H."/>
            <person name="Bennetzen J.L."/>
            <person name="Choi D."/>
        </authorList>
    </citation>
    <scope>NUCLEOTIDE SEQUENCE [LARGE SCALE GENOMIC DNA]</scope>
    <source>
        <strain evidence="7">cv. CM334</strain>
    </source>
</reference>
<proteinExistence type="inferred from homology"/>
<dbReference type="AlphaFoldDB" id="A0A2G2Z3J2"/>
<keyword evidence="3" id="KW-0378">Hydrolase</keyword>
<evidence type="ECO:0000259" key="5">
    <source>
        <dbReference type="PROSITE" id="PS50600"/>
    </source>
</evidence>
<evidence type="ECO:0000256" key="1">
    <source>
        <dbReference type="ARBA" id="ARBA00005234"/>
    </source>
</evidence>
<comment type="similarity">
    <text evidence="1">Belongs to the peptidase C48 family.</text>
</comment>
<sequence length="323" mass="37778">MKKLHQKLAKKEKKKESDTKKRESNSLASKAPAKRRRIVEEICRDELPKELSYVIKEIPTHPLRFLNASPILFSDFKMVQDGKYQFFSWGIASFSRLMASLRQEFSMEKQLYRLDGIPQVLNMWIFELYSNVDTKVAVKEDTEEKCKVDADSTSINMKELLIKADLHSLESEMKTYVKTYIDQKFKDLKRMMNDRFTEVLKSMHQKNQTVKQDVGIENQSVIVVEEMQPFENAAKDLATQDASARTDEVDDMEMSLINTIKVWSTRAGRPWDMVNEVFVPISFDGVFHWVLTVIALKDRCIRVYDSMASSRKKYKQVRLKSWT</sequence>
<dbReference type="Gene3D" id="3.40.395.10">
    <property type="entry name" value="Adenoviral Proteinase, Chain A"/>
    <property type="match status" value="1"/>
</dbReference>
<dbReference type="GO" id="GO:0006508">
    <property type="term" value="P:proteolysis"/>
    <property type="evidence" value="ECO:0007669"/>
    <property type="project" value="UniProtKB-KW"/>
</dbReference>
<dbReference type="Pfam" id="PF02902">
    <property type="entry name" value="Peptidase_C48"/>
    <property type="match status" value="1"/>
</dbReference>
<keyword evidence="7" id="KW-1185">Reference proteome</keyword>
<dbReference type="InterPro" id="IPR038765">
    <property type="entry name" value="Papain-like_cys_pep_sf"/>
</dbReference>
<dbReference type="EMBL" id="AYRZ02000007">
    <property type="protein sequence ID" value="PHT76549.1"/>
    <property type="molecule type" value="Genomic_DNA"/>
</dbReference>
<dbReference type="InterPro" id="IPR003653">
    <property type="entry name" value="Peptidase_C48_C"/>
</dbReference>
<evidence type="ECO:0000256" key="3">
    <source>
        <dbReference type="ARBA" id="ARBA00022801"/>
    </source>
</evidence>
<evidence type="ECO:0000313" key="7">
    <source>
        <dbReference type="Proteomes" id="UP000222542"/>
    </source>
</evidence>
<accession>A0A2G2Z3J2</accession>
<dbReference type="PANTHER" id="PTHR48302">
    <property type="entry name" value="ULP1 PROTEASE FAMILY, C-TERMINAL CATALYTIC DOMAIN CONTAINING PROTEIN"/>
    <property type="match status" value="1"/>
</dbReference>
<protein>
    <recommendedName>
        <fullName evidence="5">Ubiquitin-like protease family profile domain-containing protein</fullName>
    </recommendedName>
</protein>
<dbReference type="Proteomes" id="UP000222542">
    <property type="component" value="Unassembled WGS sequence"/>
</dbReference>
<evidence type="ECO:0000256" key="2">
    <source>
        <dbReference type="ARBA" id="ARBA00022670"/>
    </source>
</evidence>
<feature type="compositionally biased region" description="Basic residues" evidence="4">
    <location>
        <begin position="1"/>
        <end position="13"/>
    </location>
</feature>
<dbReference type="PROSITE" id="PS50600">
    <property type="entry name" value="ULP_PROTEASE"/>
    <property type="match status" value="1"/>
</dbReference>
<dbReference type="PANTHER" id="PTHR48302:SF2">
    <property type="entry name" value="DUF1985 DOMAIN-CONTAINING PROTEIN"/>
    <property type="match status" value="1"/>
</dbReference>
<dbReference type="GO" id="GO:0008234">
    <property type="term" value="F:cysteine-type peptidase activity"/>
    <property type="evidence" value="ECO:0007669"/>
    <property type="project" value="InterPro"/>
</dbReference>
<dbReference type="Gramene" id="PHT76549">
    <property type="protein sequence ID" value="PHT76549"/>
    <property type="gene ID" value="T459_20071"/>
</dbReference>
<feature type="region of interest" description="Disordered" evidence="4">
    <location>
        <begin position="1"/>
        <end position="32"/>
    </location>
</feature>
<feature type="domain" description="Ubiquitin-like protease family profile" evidence="5">
    <location>
        <begin position="153"/>
        <end position="323"/>
    </location>
</feature>
<evidence type="ECO:0000313" key="6">
    <source>
        <dbReference type="EMBL" id="PHT76549.1"/>
    </source>
</evidence>
<feature type="compositionally biased region" description="Basic and acidic residues" evidence="4">
    <location>
        <begin position="14"/>
        <end position="24"/>
    </location>
</feature>
<gene>
    <name evidence="6" type="ORF">T459_20071</name>
</gene>
<evidence type="ECO:0000256" key="4">
    <source>
        <dbReference type="SAM" id="MobiDB-lite"/>
    </source>
</evidence>
<name>A0A2G2Z3J2_CAPAN</name>
<comment type="caution">
    <text evidence="6">The sequence shown here is derived from an EMBL/GenBank/DDBJ whole genome shotgun (WGS) entry which is preliminary data.</text>
</comment>
<keyword evidence="2" id="KW-0645">Protease</keyword>
<organism evidence="6 7">
    <name type="scientific">Capsicum annuum</name>
    <name type="common">Capsicum pepper</name>
    <dbReference type="NCBI Taxonomy" id="4072"/>
    <lineage>
        <taxon>Eukaryota</taxon>
        <taxon>Viridiplantae</taxon>
        <taxon>Streptophyta</taxon>
        <taxon>Embryophyta</taxon>
        <taxon>Tracheophyta</taxon>
        <taxon>Spermatophyta</taxon>
        <taxon>Magnoliopsida</taxon>
        <taxon>eudicotyledons</taxon>
        <taxon>Gunneridae</taxon>
        <taxon>Pentapetalae</taxon>
        <taxon>asterids</taxon>
        <taxon>lamiids</taxon>
        <taxon>Solanales</taxon>
        <taxon>Solanaceae</taxon>
        <taxon>Solanoideae</taxon>
        <taxon>Capsiceae</taxon>
        <taxon>Capsicum</taxon>
    </lineage>
</organism>
<reference evidence="6 7" key="1">
    <citation type="journal article" date="2014" name="Nat. Genet.">
        <title>Genome sequence of the hot pepper provides insights into the evolution of pungency in Capsicum species.</title>
        <authorList>
            <person name="Kim S."/>
            <person name="Park M."/>
            <person name="Yeom S.I."/>
            <person name="Kim Y.M."/>
            <person name="Lee J.M."/>
            <person name="Lee H.A."/>
            <person name="Seo E."/>
            <person name="Choi J."/>
            <person name="Cheong K."/>
            <person name="Kim K.T."/>
            <person name="Jung K."/>
            <person name="Lee G.W."/>
            <person name="Oh S.K."/>
            <person name="Bae C."/>
            <person name="Kim S.B."/>
            <person name="Lee H.Y."/>
            <person name="Kim S.Y."/>
            <person name="Kim M.S."/>
            <person name="Kang B.C."/>
            <person name="Jo Y.D."/>
            <person name="Yang H.B."/>
            <person name="Jeong H.J."/>
            <person name="Kang W.H."/>
            <person name="Kwon J.K."/>
            <person name="Shin C."/>
            <person name="Lim J.Y."/>
            <person name="Park J.H."/>
            <person name="Huh J.H."/>
            <person name="Kim J.S."/>
            <person name="Kim B.D."/>
            <person name="Cohen O."/>
            <person name="Paran I."/>
            <person name="Suh M.C."/>
            <person name="Lee S.B."/>
            <person name="Kim Y.K."/>
            <person name="Shin Y."/>
            <person name="Noh S.J."/>
            <person name="Park J."/>
            <person name="Seo Y.S."/>
            <person name="Kwon S.Y."/>
            <person name="Kim H.A."/>
            <person name="Park J.M."/>
            <person name="Kim H.J."/>
            <person name="Choi S.B."/>
            <person name="Bosland P.W."/>
            <person name="Reeves G."/>
            <person name="Jo S.H."/>
            <person name="Lee B.W."/>
            <person name="Cho H.T."/>
            <person name="Choi H.S."/>
            <person name="Lee M.S."/>
            <person name="Yu Y."/>
            <person name="Do Choi Y."/>
            <person name="Park B.S."/>
            <person name="van Deynze A."/>
            <person name="Ashrafi H."/>
            <person name="Hill T."/>
            <person name="Kim W.T."/>
            <person name="Pai H.S."/>
            <person name="Ahn H.K."/>
            <person name="Yeam I."/>
            <person name="Giovannoni J.J."/>
            <person name="Rose J.K."/>
            <person name="Sorensen I."/>
            <person name="Lee S.J."/>
            <person name="Kim R.W."/>
            <person name="Choi I.Y."/>
            <person name="Choi B.S."/>
            <person name="Lim J.S."/>
            <person name="Lee Y.H."/>
            <person name="Choi D."/>
        </authorList>
    </citation>
    <scope>NUCLEOTIDE SEQUENCE [LARGE SCALE GENOMIC DNA]</scope>
    <source>
        <strain evidence="7">cv. CM334</strain>
    </source>
</reference>